<keyword evidence="2" id="KW-1185">Reference proteome</keyword>
<evidence type="ECO:0000313" key="3">
    <source>
        <dbReference type="WBParaSite" id="TTAC_0000176501-mRNA-1"/>
    </source>
</evidence>
<dbReference type="WBParaSite" id="TTAC_0000176501-mRNA-1">
    <property type="protein sequence ID" value="TTAC_0000176501-mRNA-1"/>
    <property type="gene ID" value="TTAC_0000176501"/>
</dbReference>
<dbReference type="EMBL" id="UYWX01000489">
    <property type="protein sequence ID" value="VDM18492.1"/>
    <property type="molecule type" value="Genomic_DNA"/>
</dbReference>
<dbReference type="AlphaFoldDB" id="A0A0R3WLX7"/>
<evidence type="ECO:0000313" key="1">
    <source>
        <dbReference type="EMBL" id="VDM18492.1"/>
    </source>
</evidence>
<dbReference type="Proteomes" id="UP000274429">
    <property type="component" value="Unassembled WGS sequence"/>
</dbReference>
<evidence type="ECO:0000313" key="2">
    <source>
        <dbReference type="Proteomes" id="UP000274429"/>
    </source>
</evidence>
<reference evidence="3" key="1">
    <citation type="submission" date="2017-02" db="UniProtKB">
        <authorList>
            <consortium name="WormBaseParasite"/>
        </authorList>
    </citation>
    <scope>IDENTIFICATION</scope>
</reference>
<gene>
    <name evidence="1" type="ORF">TTAC_LOCUS1752</name>
</gene>
<reference evidence="1 2" key="2">
    <citation type="submission" date="2018-11" db="EMBL/GenBank/DDBJ databases">
        <authorList>
            <consortium name="Pathogen Informatics"/>
        </authorList>
    </citation>
    <scope>NUCLEOTIDE SEQUENCE [LARGE SCALE GENOMIC DNA]</scope>
</reference>
<name>A0A0R3WLX7_HYDTA</name>
<protein>
    <submittedName>
        <fullName evidence="3">Secreted protein</fullName>
    </submittedName>
</protein>
<accession>A0A0R3WLX7</accession>
<proteinExistence type="predicted"/>
<sequence length="114" mass="12521">MHLSVYRANAESHSWLDDTGTGTMAPGLTLMVTLTSIFLQLTLSAPSTKATSLVTIEVEENSKLSPAVLSSAVWRAVKDTAKKVGKAIKEFVVNDVVDRTYTTVKNWATWRFSM</sequence>
<organism evidence="3">
    <name type="scientific">Hydatigena taeniaeformis</name>
    <name type="common">Feline tapeworm</name>
    <name type="synonym">Taenia taeniaeformis</name>
    <dbReference type="NCBI Taxonomy" id="6205"/>
    <lineage>
        <taxon>Eukaryota</taxon>
        <taxon>Metazoa</taxon>
        <taxon>Spiralia</taxon>
        <taxon>Lophotrochozoa</taxon>
        <taxon>Platyhelminthes</taxon>
        <taxon>Cestoda</taxon>
        <taxon>Eucestoda</taxon>
        <taxon>Cyclophyllidea</taxon>
        <taxon>Taeniidae</taxon>
        <taxon>Hydatigera</taxon>
    </lineage>
</organism>